<evidence type="ECO:0000256" key="1">
    <source>
        <dbReference type="ARBA" id="ARBA00022490"/>
    </source>
</evidence>
<evidence type="ECO:0000256" key="3">
    <source>
        <dbReference type="ARBA" id="ARBA00022603"/>
    </source>
</evidence>
<dbReference type="InterPro" id="IPR020596">
    <property type="entry name" value="rRNA_Ade_Mease_Trfase_CS"/>
</dbReference>
<dbReference type="Gene3D" id="1.10.8.100">
    <property type="entry name" value="Ribosomal RNA adenine dimethylase-like, domain 2"/>
    <property type="match status" value="1"/>
</dbReference>
<evidence type="ECO:0000256" key="5">
    <source>
        <dbReference type="ARBA" id="ARBA00022691"/>
    </source>
</evidence>
<dbReference type="PANTHER" id="PTHR11727:SF7">
    <property type="entry name" value="DIMETHYLADENOSINE TRANSFERASE-RELATED"/>
    <property type="match status" value="1"/>
</dbReference>
<comment type="similarity">
    <text evidence="7">Belongs to the class I-like SAM-binding methyltransferase superfamily. rRNA adenine N(6)-methyltransferase family. RsmA subfamily.</text>
</comment>
<dbReference type="GO" id="GO:0052908">
    <property type="term" value="F:16S rRNA (adenine(1518)-N(6)/adenine(1519)-N(6))-dimethyltransferase activity"/>
    <property type="evidence" value="ECO:0007669"/>
    <property type="project" value="UniProtKB-EC"/>
</dbReference>
<reference evidence="11" key="1">
    <citation type="submission" date="2018-02" db="EMBL/GenBank/DDBJ databases">
        <title>Genome sequence of Candidatus Liberibacter europaeus.</title>
        <authorList>
            <person name="Frampton R.A."/>
            <person name="Thompson S.M."/>
            <person name="David C."/>
            <person name="Addison S.M."/>
            <person name="Smith G.R."/>
        </authorList>
    </citation>
    <scope>NUCLEOTIDE SEQUENCE [LARGE SCALE GENOMIC DNA]</scope>
</reference>
<dbReference type="InterPro" id="IPR023165">
    <property type="entry name" value="rRNA_Ade_diMease-like_C"/>
</dbReference>
<dbReference type="InterPro" id="IPR029063">
    <property type="entry name" value="SAM-dependent_MTases_sf"/>
</dbReference>
<keyword evidence="5 7" id="KW-0949">S-adenosyl-L-methionine</keyword>
<dbReference type="Proteomes" id="UP000240811">
    <property type="component" value="Unassembled WGS sequence"/>
</dbReference>
<dbReference type="HAMAP" id="MF_00607">
    <property type="entry name" value="16SrRNA_methyltr_A"/>
    <property type="match status" value="1"/>
</dbReference>
<feature type="binding site" evidence="7 8">
    <location>
        <position position="55"/>
    </location>
    <ligand>
        <name>S-adenosyl-L-methionine</name>
        <dbReference type="ChEBI" id="CHEBI:59789"/>
    </ligand>
</feature>
<comment type="function">
    <text evidence="7">Specifically dimethylates two adjacent adenosines (A1518 and A1519) in the loop of a conserved hairpin near the 3'-end of 16S rRNA in the 30S particle. May play a critical role in biogenesis of 30S subunits.</text>
</comment>
<dbReference type="SUPFAM" id="SSF53335">
    <property type="entry name" value="S-adenosyl-L-methionine-dependent methyltransferases"/>
    <property type="match status" value="1"/>
</dbReference>
<sequence>MTEKNKNYPLKHLISSHNIVPQRKMGQNFLFDFNILRKIANTAGSLYGVTVIEVGPGPGNLTQILLELGAKKVIAIEKDRQFLPVLEKIALRYPNQLEIIQDNALLVDFQKISNLQPPVRIISNLPYNIGTRLFFNWITSPVWPPCWESMTLMFQKEVGQRIIAQRNDPNYGRLSVLTGWRTKSRIVFDIPPHVFFPSPKITSSLVNFIPHLKPIPCCLESIKKITQEAFGKRRKTLRQSLKNLGGEDLLAKAGIKSNLRAENLSVEEFCHITNIFSQKSNTCSQTN</sequence>
<keyword evidence="3 7" id="KW-0489">Methyltransferase</keyword>
<keyword evidence="6 7" id="KW-0694">RNA-binding</keyword>
<evidence type="ECO:0000256" key="6">
    <source>
        <dbReference type="ARBA" id="ARBA00022884"/>
    </source>
</evidence>
<dbReference type="GO" id="GO:0005829">
    <property type="term" value="C:cytosol"/>
    <property type="evidence" value="ECO:0007669"/>
    <property type="project" value="TreeGrafter"/>
</dbReference>
<evidence type="ECO:0000256" key="8">
    <source>
        <dbReference type="PROSITE-ProRule" id="PRU01026"/>
    </source>
</evidence>
<evidence type="ECO:0000313" key="10">
    <source>
        <dbReference type="EMBL" id="PTL86558.1"/>
    </source>
</evidence>
<gene>
    <name evidence="7" type="primary">rsmA</name>
    <name evidence="7" type="synonym">ksgA</name>
    <name evidence="10" type="ORF">C4617_01690</name>
</gene>
<dbReference type="InterPro" id="IPR020598">
    <property type="entry name" value="rRNA_Ade_methylase_Trfase_N"/>
</dbReference>
<feature type="binding site" evidence="7 8">
    <location>
        <position position="30"/>
    </location>
    <ligand>
        <name>S-adenosyl-L-methionine</name>
        <dbReference type="ChEBI" id="CHEBI:59789"/>
    </ligand>
</feature>
<feature type="binding site" evidence="7 8">
    <location>
        <position position="77"/>
    </location>
    <ligand>
        <name>S-adenosyl-L-methionine</name>
        <dbReference type="ChEBI" id="CHEBI:59789"/>
    </ligand>
</feature>
<dbReference type="GO" id="GO:0003723">
    <property type="term" value="F:RNA binding"/>
    <property type="evidence" value="ECO:0007669"/>
    <property type="project" value="UniProtKB-UniRule"/>
</dbReference>
<dbReference type="EC" id="2.1.1.182" evidence="7"/>
<keyword evidence="4 7" id="KW-0808">Transferase</keyword>
<evidence type="ECO:0000313" key="11">
    <source>
        <dbReference type="Proteomes" id="UP000240811"/>
    </source>
</evidence>
<evidence type="ECO:0000256" key="4">
    <source>
        <dbReference type="ARBA" id="ARBA00022679"/>
    </source>
</evidence>
<dbReference type="PROSITE" id="PS01131">
    <property type="entry name" value="RRNA_A_DIMETH"/>
    <property type="match status" value="1"/>
</dbReference>
<dbReference type="EMBL" id="PSQJ01000002">
    <property type="protein sequence ID" value="PTL86558.1"/>
    <property type="molecule type" value="Genomic_DNA"/>
</dbReference>
<comment type="subcellular location">
    <subcellularLocation>
        <location evidence="7">Cytoplasm</location>
    </subcellularLocation>
</comment>
<dbReference type="InterPro" id="IPR001737">
    <property type="entry name" value="KsgA/Erm"/>
</dbReference>
<dbReference type="CDD" id="cd02440">
    <property type="entry name" value="AdoMet_MTases"/>
    <property type="match status" value="1"/>
</dbReference>
<name>A0A2T4VXR6_9HYPH</name>
<evidence type="ECO:0000256" key="2">
    <source>
        <dbReference type="ARBA" id="ARBA00022552"/>
    </source>
</evidence>
<comment type="caution">
    <text evidence="7 8">Lacks conserved residue(s) required for the propagation of feature annotation.</text>
</comment>
<comment type="catalytic activity">
    <reaction evidence="7">
        <text>adenosine(1518)/adenosine(1519) in 16S rRNA + 4 S-adenosyl-L-methionine = N(6)-dimethyladenosine(1518)/N(6)-dimethyladenosine(1519) in 16S rRNA + 4 S-adenosyl-L-homocysteine + 4 H(+)</text>
        <dbReference type="Rhea" id="RHEA:19609"/>
        <dbReference type="Rhea" id="RHEA-COMP:10232"/>
        <dbReference type="Rhea" id="RHEA-COMP:10233"/>
        <dbReference type="ChEBI" id="CHEBI:15378"/>
        <dbReference type="ChEBI" id="CHEBI:57856"/>
        <dbReference type="ChEBI" id="CHEBI:59789"/>
        <dbReference type="ChEBI" id="CHEBI:74411"/>
        <dbReference type="ChEBI" id="CHEBI:74493"/>
        <dbReference type="EC" id="2.1.1.182"/>
    </reaction>
</comment>
<dbReference type="Pfam" id="PF00398">
    <property type="entry name" value="RrnaAD"/>
    <property type="match status" value="1"/>
</dbReference>
<keyword evidence="2 7" id="KW-0698">rRNA processing</keyword>
<comment type="caution">
    <text evidence="10">The sequence shown here is derived from an EMBL/GenBank/DDBJ whole genome shotgun (WGS) entry which is preliminary data.</text>
</comment>
<dbReference type="AlphaFoldDB" id="A0A2T4VXR6"/>
<evidence type="ECO:0000256" key="7">
    <source>
        <dbReference type="HAMAP-Rule" id="MF_00607"/>
    </source>
</evidence>
<evidence type="ECO:0000259" key="9">
    <source>
        <dbReference type="SMART" id="SM00650"/>
    </source>
</evidence>
<dbReference type="InterPro" id="IPR011530">
    <property type="entry name" value="rRNA_adenine_dimethylase"/>
</dbReference>
<protein>
    <recommendedName>
        <fullName evidence="7">Ribosomal RNA small subunit methyltransferase A</fullName>
        <ecNumber evidence="7">2.1.1.182</ecNumber>
    </recommendedName>
    <alternativeName>
        <fullName evidence="7">16S rRNA (adenine(1518)-N(6)/adenine(1519)-N(6))-dimethyltransferase</fullName>
    </alternativeName>
    <alternativeName>
        <fullName evidence="7">16S rRNA dimethyladenosine transferase</fullName>
    </alternativeName>
    <alternativeName>
        <fullName evidence="7">16S rRNA dimethylase</fullName>
    </alternativeName>
    <alternativeName>
        <fullName evidence="7">S-adenosylmethionine-6-N', N'-adenosyl(rRNA) dimethyltransferase</fullName>
    </alternativeName>
</protein>
<dbReference type="PROSITE" id="PS51689">
    <property type="entry name" value="SAM_RNA_A_N6_MT"/>
    <property type="match status" value="1"/>
</dbReference>
<dbReference type="NCBIfam" id="TIGR00755">
    <property type="entry name" value="ksgA"/>
    <property type="match status" value="1"/>
</dbReference>
<feature type="binding site" evidence="7 8">
    <location>
        <position position="28"/>
    </location>
    <ligand>
        <name>S-adenosyl-L-methionine</name>
        <dbReference type="ChEBI" id="CHEBI:59789"/>
    </ligand>
</feature>
<accession>A0A2T4VXR6</accession>
<dbReference type="Gene3D" id="3.40.50.150">
    <property type="entry name" value="Vaccinia Virus protein VP39"/>
    <property type="match status" value="1"/>
</dbReference>
<dbReference type="PANTHER" id="PTHR11727">
    <property type="entry name" value="DIMETHYLADENOSINE TRANSFERASE"/>
    <property type="match status" value="1"/>
</dbReference>
<dbReference type="FunFam" id="1.10.8.100:FF:000001">
    <property type="entry name" value="Ribosomal RNA small subunit methyltransferase A"/>
    <property type="match status" value="1"/>
</dbReference>
<feature type="domain" description="Ribosomal RNA adenine methylase transferase N-terminal" evidence="9">
    <location>
        <begin position="35"/>
        <end position="212"/>
    </location>
</feature>
<proteinExistence type="inferred from homology"/>
<dbReference type="SMART" id="SM00650">
    <property type="entry name" value="rADc"/>
    <property type="match status" value="1"/>
</dbReference>
<organism evidence="10 11">
    <name type="scientific">Candidatus Liberibacter europaeus</name>
    <dbReference type="NCBI Taxonomy" id="744859"/>
    <lineage>
        <taxon>Bacteria</taxon>
        <taxon>Pseudomonadati</taxon>
        <taxon>Pseudomonadota</taxon>
        <taxon>Alphaproteobacteria</taxon>
        <taxon>Hyphomicrobiales</taxon>
        <taxon>Rhizobiaceae</taxon>
        <taxon>Liberibacter</taxon>
    </lineage>
</organism>
<feature type="binding site" evidence="7 8">
    <location>
        <position position="124"/>
    </location>
    <ligand>
        <name>S-adenosyl-L-methionine</name>
        <dbReference type="ChEBI" id="CHEBI:59789"/>
    </ligand>
</feature>
<keyword evidence="1 7" id="KW-0963">Cytoplasm</keyword>